<protein>
    <recommendedName>
        <fullName evidence="11 12">UvrABC system protein B</fullName>
        <shortName evidence="12">Protein UvrB</shortName>
    </recommendedName>
    <alternativeName>
        <fullName evidence="12">Excinuclease ABC subunit B</fullName>
    </alternativeName>
</protein>
<dbReference type="GO" id="GO:0005737">
    <property type="term" value="C:cytoplasm"/>
    <property type="evidence" value="ECO:0007669"/>
    <property type="project" value="UniProtKB-SubCell"/>
</dbReference>
<sequence length="661" mass="76006">MAGKFELVSSYEPRGDQPKAIDQLVQQVNKGNNHLTLLGATGTGKTFTISNVVEKVNRPTLVIAHNKTLAGQLYSEFKEFFPNNAVEYFVSYYDYYQPEAYVPSTDTFIEKDASINDEIDKLRHSATSSLFERRDVLIVSSVSCIYGLGSPEEYKNQVLSLRMGMEIERDQLLRKLVDIQYARNDIDFKRGTFRVRGDSVEIIPASKEEHCVRIEFFGDEIDRIREVDALTGEIIGDREHVAIFPASHFVTGDEKMKLAIQNIEKELEERLKELTAENHLLEAQRLEQRTNYDLEMMREMGFCSGIENYSRHLTLREPGSTPYTLLDFFPDDFLVVIDESHATLPQVRGMYNGDKARKQMLVDHGFRLPSALDNRPLKFEEFEQKAGQSIYVSATPGPYEIEHTKEMVEQIIRPTGLLDPKIEVRPIEGQIDDLIGEINKRIDREERVLITTLTKRMSEDLTDYLKEINLKVAYLHSEVKTLERIEIIRDLRLKKYDVLVGINLLREGLDIPEVSLVAILDADKEGFLRSERSLIQTMGRAARNENGQVIMYADTITNSMQVAIDETNRRREIQEAFNKKFGITPTTIKKDVRELIRATVAAEDQEDYETNELAKIAKLPKKARAEVIERMEEEMRAAAKELDFERATELRDIIFELKVEN</sequence>
<feature type="coiled-coil region" evidence="14">
    <location>
        <begin position="621"/>
        <end position="648"/>
    </location>
</feature>
<comment type="caution">
    <text evidence="18">The sequence shown here is derived from an EMBL/GenBank/DDBJ whole genome shotgun (WGS) entry which is preliminary data.</text>
</comment>
<comment type="function">
    <text evidence="12">The UvrABC repair system catalyzes the recognition and processing of DNA lesions. A damage recognition complex composed of 2 UvrA and 2 UvrB subunits scans DNA for abnormalities. Upon binding of the UvrA(2)B(2) complex to a putative damaged site, the DNA wraps around one UvrB monomer. DNA wrap is dependent on ATP binding by UvrB and probably causes local melting of the DNA helix, facilitating insertion of UvrB beta-hairpin between the DNA strands. Then UvrB probes one DNA strand for the presence of a lesion. If a lesion is found the UvrA subunits dissociate and the UvrB-DNA preincision complex is formed. This complex is subsequently bound by UvrC and the second UvrB is released. If no lesion is found, the DNA wraps around the other UvrB subunit that will check the other stand for damage.</text>
</comment>
<evidence type="ECO:0000256" key="4">
    <source>
        <dbReference type="ARBA" id="ARBA00022741"/>
    </source>
</evidence>
<dbReference type="SMART" id="SM00487">
    <property type="entry name" value="DEXDc"/>
    <property type="match status" value="1"/>
</dbReference>
<evidence type="ECO:0000256" key="13">
    <source>
        <dbReference type="RuleBase" id="RU003587"/>
    </source>
</evidence>
<name>A0A2V3WBI1_9BACI</name>
<dbReference type="InterPro" id="IPR024759">
    <property type="entry name" value="UvrB_YAD/RRR_dom"/>
</dbReference>
<dbReference type="RefSeq" id="WP_110394230.1">
    <property type="nucleotide sequence ID" value="NZ_JBHUHB010000001.1"/>
</dbReference>
<accession>A0A2V3WBI1</accession>
<evidence type="ECO:0000256" key="11">
    <source>
        <dbReference type="ARBA" id="ARBA00029504"/>
    </source>
</evidence>
<comment type="subunit">
    <text evidence="10 12 13">Forms a heterotetramer with UvrA during the search for lesions. Interacts with UvrC in an incision complex.</text>
</comment>
<evidence type="ECO:0000256" key="9">
    <source>
        <dbReference type="ARBA" id="ARBA00023204"/>
    </source>
</evidence>
<keyword evidence="8 12" id="KW-0267">Excision nuclease</keyword>
<evidence type="ECO:0000256" key="1">
    <source>
        <dbReference type="ARBA" id="ARBA00004496"/>
    </source>
</evidence>
<feature type="short sequence motif" description="Beta-hairpin" evidence="12">
    <location>
        <begin position="92"/>
        <end position="115"/>
    </location>
</feature>
<evidence type="ECO:0000256" key="7">
    <source>
        <dbReference type="ARBA" id="ARBA00022840"/>
    </source>
</evidence>
<evidence type="ECO:0000259" key="15">
    <source>
        <dbReference type="PROSITE" id="PS50151"/>
    </source>
</evidence>
<keyword evidence="12 13" id="KW-0742">SOS response</keyword>
<dbReference type="OrthoDB" id="9806651at2"/>
<dbReference type="HAMAP" id="MF_00204">
    <property type="entry name" value="UvrB"/>
    <property type="match status" value="1"/>
</dbReference>
<dbReference type="NCBIfam" id="TIGR00631">
    <property type="entry name" value="uvrb"/>
    <property type="match status" value="1"/>
</dbReference>
<dbReference type="InterPro" id="IPR001943">
    <property type="entry name" value="UVR_dom"/>
</dbReference>
<dbReference type="SUPFAM" id="SSF52540">
    <property type="entry name" value="P-loop containing nucleoside triphosphate hydrolases"/>
    <property type="match status" value="2"/>
</dbReference>
<gene>
    <name evidence="12" type="primary">uvrB</name>
    <name evidence="18" type="ORF">DFR56_102293</name>
</gene>
<evidence type="ECO:0000256" key="3">
    <source>
        <dbReference type="ARBA" id="ARBA00022490"/>
    </source>
</evidence>
<evidence type="ECO:0000256" key="10">
    <source>
        <dbReference type="ARBA" id="ARBA00026033"/>
    </source>
</evidence>
<dbReference type="InterPro" id="IPR014001">
    <property type="entry name" value="Helicase_ATP-bd"/>
</dbReference>
<dbReference type="GO" id="GO:0009432">
    <property type="term" value="P:SOS response"/>
    <property type="evidence" value="ECO:0007669"/>
    <property type="project" value="UniProtKB-UniRule"/>
</dbReference>
<keyword evidence="9 12" id="KW-0234">DNA repair</keyword>
<dbReference type="GO" id="GO:0003677">
    <property type="term" value="F:DNA binding"/>
    <property type="evidence" value="ECO:0007669"/>
    <property type="project" value="UniProtKB-UniRule"/>
</dbReference>
<dbReference type="GO" id="GO:0016887">
    <property type="term" value="F:ATP hydrolysis activity"/>
    <property type="evidence" value="ECO:0007669"/>
    <property type="project" value="InterPro"/>
</dbReference>
<comment type="similarity">
    <text evidence="2 12 13">Belongs to the UvrB family.</text>
</comment>
<dbReference type="PANTHER" id="PTHR24029">
    <property type="entry name" value="UVRABC SYSTEM PROTEIN B"/>
    <property type="match status" value="1"/>
</dbReference>
<dbReference type="CDD" id="cd17916">
    <property type="entry name" value="DEXHc_UvrB"/>
    <property type="match status" value="1"/>
</dbReference>
<proteinExistence type="inferred from homology"/>
<evidence type="ECO:0000256" key="14">
    <source>
        <dbReference type="SAM" id="Coils"/>
    </source>
</evidence>
<reference evidence="18 19" key="1">
    <citation type="submission" date="2018-05" db="EMBL/GenBank/DDBJ databases">
        <title>Genomic Encyclopedia of Type Strains, Phase IV (KMG-IV): sequencing the most valuable type-strain genomes for metagenomic binning, comparative biology and taxonomic classification.</title>
        <authorList>
            <person name="Goeker M."/>
        </authorList>
    </citation>
    <scope>NUCLEOTIDE SEQUENCE [LARGE SCALE GENOMIC DNA]</scope>
    <source>
        <strain evidence="18 19">DSM 28556</strain>
    </source>
</reference>
<evidence type="ECO:0000256" key="2">
    <source>
        <dbReference type="ARBA" id="ARBA00008533"/>
    </source>
</evidence>
<dbReference type="AlphaFoldDB" id="A0A2V3WBI1"/>
<evidence type="ECO:0000313" key="18">
    <source>
        <dbReference type="EMBL" id="PXW89515.1"/>
    </source>
</evidence>
<comment type="subcellular location">
    <subcellularLocation>
        <location evidence="1 12 13">Cytoplasm</location>
    </subcellularLocation>
</comment>
<feature type="binding site" evidence="12">
    <location>
        <begin position="39"/>
        <end position="46"/>
    </location>
    <ligand>
        <name>ATP</name>
        <dbReference type="ChEBI" id="CHEBI:30616"/>
    </ligand>
</feature>
<keyword evidence="3 12" id="KW-0963">Cytoplasm</keyword>
<dbReference type="PROSITE" id="PS50151">
    <property type="entry name" value="UVR"/>
    <property type="match status" value="1"/>
</dbReference>
<keyword evidence="4 12" id="KW-0547">Nucleotide-binding</keyword>
<organism evidence="18 19">
    <name type="scientific">Pseudogracilibacillus auburnensis</name>
    <dbReference type="NCBI Taxonomy" id="1494959"/>
    <lineage>
        <taxon>Bacteria</taxon>
        <taxon>Bacillati</taxon>
        <taxon>Bacillota</taxon>
        <taxon>Bacilli</taxon>
        <taxon>Bacillales</taxon>
        <taxon>Bacillaceae</taxon>
        <taxon>Pseudogracilibacillus</taxon>
    </lineage>
</organism>
<keyword evidence="14" id="KW-0175">Coiled coil</keyword>
<dbReference type="Gene3D" id="4.10.860.10">
    <property type="entry name" value="UVR domain"/>
    <property type="match status" value="1"/>
</dbReference>
<dbReference type="GO" id="GO:0009381">
    <property type="term" value="F:excinuclease ABC activity"/>
    <property type="evidence" value="ECO:0007669"/>
    <property type="project" value="UniProtKB-UniRule"/>
</dbReference>
<dbReference type="GO" id="GO:0009380">
    <property type="term" value="C:excinuclease repair complex"/>
    <property type="evidence" value="ECO:0007669"/>
    <property type="project" value="InterPro"/>
</dbReference>
<dbReference type="GO" id="GO:0006289">
    <property type="term" value="P:nucleotide-excision repair"/>
    <property type="evidence" value="ECO:0007669"/>
    <property type="project" value="UniProtKB-UniRule"/>
</dbReference>
<dbReference type="InterPro" id="IPR041471">
    <property type="entry name" value="UvrB_inter"/>
</dbReference>
<dbReference type="NCBIfam" id="NF003673">
    <property type="entry name" value="PRK05298.1"/>
    <property type="match status" value="1"/>
</dbReference>
<dbReference type="PROSITE" id="PS51194">
    <property type="entry name" value="HELICASE_CTER"/>
    <property type="match status" value="1"/>
</dbReference>
<dbReference type="Pfam" id="PF00271">
    <property type="entry name" value="Helicase_C"/>
    <property type="match status" value="1"/>
</dbReference>
<evidence type="ECO:0000259" key="17">
    <source>
        <dbReference type="PROSITE" id="PS51194"/>
    </source>
</evidence>
<dbReference type="Proteomes" id="UP000247978">
    <property type="component" value="Unassembled WGS sequence"/>
</dbReference>
<dbReference type="GO" id="GO:0005524">
    <property type="term" value="F:ATP binding"/>
    <property type="evidence" value="ECO:0007669"/>
    <property type="project" value="UniProtKB-UniRule"/>
</dbReference>
<keyword evidence="19" id="KW-1185">Reference proteome</keyword>
<dbReference type="InterPro" id="IPR027417">
    <property type="entry name" value="P-loop_NTPase"/>
</dbReference>
<dbReference type="SUPFAM" id="SSF46600">
    <property type="entry name" value="C-terminal UvrC-binding domain of UvrB"/>
    <property type="match status" value="1"/>
</dbReference>
<dbReference type="InterPro" id="IPR001650">
    <property type="entry name" value="Helicase_C-like"/>
</dbReference>
<evidence type="ECO:0000256" key="5">
    <source>
        <dbReference type="ARBA" id="ARBA00022763"/>
    </source>
</evidence>
<evidence type="ECO:0000256" key="6">
    <source>
        <dbReference type="ARBA" id="ARBA00022769"/>
    </source>
</evidence>
<dbReference type="Pfam" id="PF04851">
    <property type="entry name" value="ResIII"/>
    <property type="match status" value="1"/>
</dbReference>
<dbReference type="Pfam" id="PF17757">
    <property type="entry name" value="UvrB_inter"/>
    <property type="match status" value="1"/>
</dbReference>
<feature type="domain" description="Helicase C-terminal" evidence="17">
    <location>
        <begin position="430"/>
        <end position="596"/>
    </location>
</feature>
<dbReference type="Pfam" id="PF12344">
    <property type="entry name" value="UvrB"/>
    <property type="match status" value="1"/>
</dbReference>
<keyword evidence="6 12" id="KW-0228">DNA excision</keyword>
<evidence type="ECO:0000256" key="8">
    <source>
        <dbReference type="ARBA" id="ARBA00022881"/>
    </source>
</evidence>
<dbReference type="EMBL" id="QJJQ01000002">
    <property type="protein sequence ID" value="PXW89515.1"/>
    <property type="molecule type" value="Genomic_DNA"/>
</dbReference>
<dbReference type="SMART" id="SM00490">
    <property type="entry name" value="HELICc"/>
    <property type="match status" value="1"/>
</dbReference>
<comment type="domain">
    <text evidence="12">The beta-hairpin motif is involved in DNA binding.</text>
</comment>
<keyword evidence="5 12" id="KW-0227">DNA damage</keyword>
<dbReference type="InterPro" id="IPR004807">
    <property type="entry name" value="UvrB"/>
</dbReference>
<dbReference type="InterPro" id="IPR006935">
    <property type="entry name" value="Helicase/UvrB_N"/>
</dbReference>
<dbReference type="InterPro" id="IPR036876">
    <property type="entry name" value="UVR_dom_sf"/>
</dbReference>
<evidence type="ECO:0000256" key="12">
    <source>
        <dbReference type="HAMAP-Rule" id="MF_00204"/>
    </source>
</evidence>
<feature type="domain" description="UVR" evidence="15">
    <location>
        <begin position="625"/>
        <end position="660"/>
    </location>
</feature>
<dbReference type="PANTHER" id="PTHR24029:SF0">
    <property type="entry name" value="UVRABC SYSTEM PROTEIN B"/>
    <property type="match status" value="1"/>
</dbReference>
<feature type="coiled-coil region" evidence="14">
    <location>
        <begin position="257"/>
        <end position="291"/>
    </location>
</feature>
<feature type="domain" description="Helicase ATP-binding" evidence="16">
    <location>
        <begin position="26"/>
        <end position="161"/>
    </location>
</feature>
<evidence type="ECO:0000313" key="19">
    <source>
        <dbReference type="Proteomes" id="UP000247978"/>
    </source>
</evidence>
<dbReference type="PROSITE" id="PS51192">
    <property type="entry name" value="HELICASE_ATP_BIND_1"/>
    <property type="match status" value="1"/>
</dbReference>
<evidence type="ECO:0000259" key="16">
    <source>
        <dbReference type="PROSITE" id="PS51192"/>
    </source>
</evidence>
<keyword evidence="7 12" id="KW-0067">ATP-binding</keyword>
<dbReference type="Pfam" id="PF02151">
    <property type="entry name" value="UVR"/>
    <property type="match status" value="1"/>
</dbReference>
<dbReference type="CDD" id="cd18790">
    <property type="entry name" value="SF2_C_UvrB"/>
    <property type="match status" value="1"/>
</dbReference>
<dbReference type="Gene3D" id="3.40.50.300">
    <property type="entry name" value="P-loop containing nucleotide triphosphate hydrolases"/>
    <property type="match status" value="3"/>
</dbReference>